<dbReference type="SMR" id="A0A7I8X8N5"/>
<dbReference type="OrthoDB" id="5850678at2759"/>
<comment type="similarity">
    <text evidence="5">Belongs to the nematode receptor-like protein sra family.</text>
</comment>
<dbReference type="InterPro" id="IPR051080">
    <property type="entry name" value="Nematode_rcpt-like_serp_alpha"/>
</dbReference>
<gene>
    <name evidence="7" type="ORF">BXYJ_LOCUS10398</name>
</gene>
<accession>A0A7I8X8N5</accession>
<protein>
    <submittedName>
        <fullName evidence="7">(pine wood nematode) hypothetical protein</fullName>
    </submittedName>
</protein>
<keyword evidence="2 6" id="KW-0812">Transmembrane</keyword>
<evidence type="ECO:0000256" key="4">
    <source>
        <dbReference type="ARBA" id="ARBA00023136"/>
    </source>
</evidence>
<feature type="transmembrane region" description="Helical" evidence="6">
    <location>
        <begin position="38"/>
        <end position="60"/>
    </location>
</feature>
<comment type="caution">
    <text evidence="7">The sequence shown here is derived from an EMBL/GenBank/DDBJ whole genome shotgun (WGS) entry which is preliminary data.</text>
</comment>
<feature type="transmembrane region" description="Helical" evidence="6">
    <location>
        <begin position="6"/>
        <end position="26"/>
    </location>
</feature>
<keyword evidence="8" id="KW-1185">Reference proteome</keyword>
<dbReference type="GO" id="GO:0004984">
    <property type="term" value="F:olfactory receptor activity"/>
    <property type="evidence" value="ECO:0007669"/>
    <property type="project" value="TreeGrafter"/>
</dbReference>
<evidence type="ECO:0000256" key="6">
    <source>
        <dbReference type="SAM" id="Phobius"/>
    </source>
</evidence>
<evidence type="ECO:0000256" key="1">
    <source>
        <dbReference type="ARBA" id="ARBA00004141"/>
    </source>
</evidence>
<evidence type="ECO:0000313" key="7">
    <source>
        <dbReference type="EMBL" id="CAD5228345.1"/>
    </source>
</evidence>
<dbReference type="Pfam" id="PF10292">
    <property type="entry name" value="7TM_GPCR_Srab"/>
    <property type="match status" value="1"/>
</dbReference>
<comment type="subcellular location">
    <subcellularLocation>
        <location evidence="1">Membrane</location>
        <topology evidence="1">Multi-pass membrane protein</topology>
    </subcellularLocation>
</comment>
<dbReference type="EMBL" id="CAJFDI010000004">
    <property type="protein sequence ID" value="CAD5228345.1"/>
    <property type="molecule type" value="Genomic_DNA"/>
</dbReference>
<name>A0A7I8X8N5_BURXY</name>
<dbReference type="Proteomes" id="UP000582659">
    <property type="component" value="Unassembled WGS sequence"/>
</dbReference>
<dbReference type="PANTHER" id="PTHR31357">
    <property type="entry name" value="SERPENTINE RECEPTOR CLASS ALPHA-10"/>
    <property type="match status" value="1"/>
</dbReference>
<organism evidence="7 8">
    <name type="scientific">Bursaphelenchus xylophilus</name>
    <name type="common">Pinewood nematode worm</name>
    <name type="synonym">Aphelenchoides xylophilus</name>
    <dbReference type="NCBI Taxonomy" id="6326"/>
    <lineage>
        <taxon>Eukaryota</taxon>
        <taxon>Metazoa</taxon>
        <taxon>Ecdysozoa</taxon>
        <taxon>Nematoda</taxon>
        <taxon>Chromadorea</taxon>
        <taxon>Rhabditida</taxon>
        <taxon>Tylenchina</taxon>
        <taxon>Tylenchomorpha</taxon>
        <taxon>Aphelenchoidea</taxon>
        <taxon>Aphelenchoididae</taxon>
        <taxon>Bursaphelenchus</taxon>
    </lineage>
</organism>
<keyword evidence="3 6" id="KW-1133">Transmembrane helix</keyword>
<evidence type="ECO:0000256" key="2">
    <source>
        <dbReference type="ARBA" id="ARBA00022692"/>
    </source>
</evidence>
<proteinExistence type="inferred from homology"/>
<sequence>MRWPVTWTVIAMMLIHLVMFIERVLATRCKSNYEQMGYRFGVISTYLIWLTTCAVCYYSFTVKDYGAPLAYCLGTIPDNEERVRKLLAVTLPLDITITFGDFALQSINRRKKRTAVYTDYTLTRSYQIEENYFTSRVVFPVSLTHSLCYTVYLAVTTWVRNKFTYKDDPVLFVTLIMSAHNGVP</sequence>
<dbReference type="InterPro" id="IPR019408">
    <property type="entry name" value="7TM_GPCR_serpentine_rcpt_Srab"/>
</dbReference>
<dbReference type="PANTHER" id="PTHR31357:SF5">
    <property type="entry name" value="SERPENTINE RECEPTOR CLASS ALPHA-1-RELATED"/>
    <property type="match status" value="1"/>
</dbReference>
<dbReference type="Proteomes" id="UP000659654">
    <property type="component" value="Unassembled WGS sequence"/>
</dbReference>
<keyword evidence="4 6" id="KW-0472">Membrane</keyword>
<reference evidence="7" key="1">
    <citation type="submission" date="2020-09" db="EMBL/GenBank/DDBJ databases">
        <authorList>
            <person name="Kikuchi T."/>
        </authorList>
    </citation>
    <scope>NUCLEOTIDE SEQUENCE</scope>
    <source>
        <strain evidence="7">Ka4C1</strain>
    </source>
</reference>
<dbReference type="GO" id="GO:0016020">
    <property type="term" value="C:membrane"/>
    <property type="evidence" value="ECO:0007669"/>
    <property type="project" value="UniProtKB-SubCell"/>
</dbReference>
<dbReference type="EMBL" id="CAJFCV020000004">
    <property type="protein sequence ID" value="CAG9118919.1"/>
    <property type="molecule type" value="Genomic_DNA"/>
</dbReference>
<evidence type="ECO:0000313" key="8">
    <source>
        <dbReference type="Proteomes" id="UP000659654"/>
    </source>
</evidence>
<feature type="transmembrane region" description="Helical" evidence="6">
    <location>
        <begin position="86"/>
        <end position="104"/>
    </location>
</feature>
<dbReference type="AlphaFoldDB" id="A0A7I8X8N5"/>
<evidence type="ECO:0000256" key="5">
    <source>
        <dbReference type="ARBA" id="ARBA00037994"/>
    </source>
</evidence>
<evidence type="ECO:0000256" key="3">
    <source>
        <dbReference type="ARBA" id="ARBA00022989"/>
    </source>
</evidence>